<organism evidence="2">
    <name type="scientific">uncultured Caudovirales phage</name>
    <dbReference type="NCBI Taxonomy" id="2100421"/>
    <lineage>
        <taxon>Viruses</taxon>
        <taxon>Duplodnaviria</taxon>
        <taxon>Heunggongvirae</taxon>
        <taxon>Uroviricota</taxon>
        <taxon>Caudoviricetes</taxon>
        <taxon>Peduoviridae</taxon>
        <taxon>Maltschvirus</taxon>
        <taxon>Maltschvirus maltsch</taxon>
    </lineage>
</organism>
<dbReference type="EMBL" id="LR796648">
    <property type="protein sequence ID" value="CAB4156998.1"/>
    <property type="molecule type" value="Genomic_DNA"/>
</dbReference>
<proteinExistence type="predicted"/>
<name>A0A6J7X433_9CAUD</name>
<reference evidence="2" key="1">
    <citation type="submission" date="2020-05" db="EMBL/GenBank/DDBJ databases">
        <authorList>
            <person name="Chiriac C."/>
            <person name="Salcher M."/>
            <person name="Ghai R."/>
            <person name="Kavagutti S V."/>
        </authorList>
    </citation>
    <scope>NUCLEOTIDE SEQUENCE</scope>
</reference>
<evidence type="ECO:0000313" key="1">
    <source>
        <dbReference type="EMBL" id="CAB4156998.1"/>
    </source>
</evidence>
<sequence>MPLIRVMREGDSLTLTYRGREAARVVLAKCSSNSARMVLIMPPDTIAQHDAARPDVEPVAHARCREPSS</sequence>
<protein>
    <submittedName>
        <fullName evidence="2">Uncharacterized protein</fullName>
    </submittedName>
</protein>
<evidence type="ECO:0000313" key="2">
    <source>
        <dbReference type="EMBL" id="CAB5225298.1"/>
    </source>
</evidence>
<accession>A0A6J7X433</accession>
<dbReference type="EMBL" id="LR798343">
    <property type="protein sequence ID" value="CAB5225298.1"/>
    <property type="molecule type" value="Genomic_DNA"/>
</dbReference>
<gene>
    <name evidence="1" type="ORF">UFOVP675_26</name>
    <name evidence="2" type="ORF">UFOVP747_4</name>
</gene>